<proteinExistence type="predicted"/>
<name>A0AA40CAH4_9PEZI</name>
<dbReference type="InterPro" id="IPR001214">
    <property type="entry name" value="SET_dom"/>
</dbReference>
<dbReference type="SUPFAM" id="SSF82199">
    <property type="entry name" value="SET domain"/>
    <property type="match status" value="1"/>
</dbReference>
<protein>
    <recommendedName>
        <fullName evidence="2">SET domain-containing protein</fullName>
    </recommendedName>
</protein>
<evidence type="ECO:0000259" key="2">
    <source>
        <dbReference type="Pfam" id="PF00856"/>
    </source>
</evidence>
<dbReference type="Pfam" id="PF00856">
    <property type="entry name" value="SET"/>
    <property type="match status" value="1"/>
</dbReference>
<feature type="region of interest" description="Disordered" evidence="1">
    <location>
        <begin position="1"/>
        <end position="25"/>
    </location>
</feature>
<dbReference type="Gene3D" id="2.170.270.10">
    <property type="entry name" value="SET domain"/>
    <property type="match status" value="1"/>
</dbReference>
<dbReference type="EMBL" id="JAULSR010000002">
    <property type="protein sequence ID" value="KAK0630248.1"/>
    <property type="molecule type" value="Genomic_DNA"/>
</dbReference>
<comment type="caution">
    <text evidence="3">The sequence shown here is derived from an EMBL/GenBank/DDBJ whole genome shotgun (WGS) entry which is preliminary data.</text>
</comment>
<reference evidence="3" key="1">
    <citation type="submission" date="2023-06" db="EMBL/GenBank/DDBJ databases">
        <title>Genome-scale phylogeny and comparative genomics of the fungal order Sordariales.</title>
        <authorList>
            <consortium name="Lawrence Berkeley National Laboratory"/>
            <person name="Hensen N."/>
            <person name="Bonometti L."/>
            <person name="Westerberg I."/>
            <person name="Brannstrom I.O."/>
            <person name="Guillou S."/>
            <person name="Cros-Aarteil S."/>
            <person name="Calhoun S."/>
            <person name="Haridas S."/>
            <person name="Kuo A."/>
            <person name="Mondo S."/>
            <person name="Pangilinan J."/>
            <person name="Riley R."/>
            <person name="LaButti K."/>
            <person name="Andreopoulos B."/>
            <person name="Lipzen A."/>
            <person name="Chen C."/>
            <person name="Yanf M."/>
            <person name="Daum C."/>
            <person name="Ng V."/>
            <person name="Clum A."/>
            <person name="Steindorff A."/>
            <person name="Ohm R."/>
            <person name="Martin F."/>
            <person name="Silar P."/>
            <person name="Natvig D."/>
            <person name="Lalanne C."/>
            <person name="Gautier V."/>
            <person name="Ament-velasquez S.L."/>
            <person name="Kruys A."/>
            <person name="Hutchinson M.I."/>
            <person name="Powell A.J."/>
            <person name="Barry K."/>
            <person name="Miller A.N."/>
            <person name="Grigoriev I.V."/>
            <person name="Debuchy R."/>
            <person name="Gladieux P."/>
            <person name="Thoren M.H."/>
            <person name="Johannesson H."/>
        </authorList>
    </citation>
    <scope>NUCLEOTIDE SEQUENCE</scope>
    <source>
        <strain evidence="3">SMH3391-2</strain>
    </source>
</reference>
<dbReference type="Proteomes" id="UP001174934">
    <property type="component" value="Unassembled WGS sequence"/>
</dbReference>
<feature type="compositionally biased region" description="Polar residues" evidence="1">
    <location>
        <begin position="7"/>
        <end position="21"/>
    </location>
</feature>
<organism evidence="3 4">
    <name type="scientific">Bombardia bombarda</name>
    <dbReference type="NCBI Taxonomy" id="252184"/>
    <lineage>
        <taxon>Eukaryota</taxon>
        <taxon>Fungi</taxon>
        <taxon>Dikarya</taxon>
        <taxon>Ascomycota</taxon>
        <taxon>Pezizomycotina</taxon>
        <taxon>Sordariomycetes</taxon>
        <taxon>Sordariomycetidae</taxon>
        <taxon>Sordariales</taxon>
        <taxon>Lasiosphaeriaceae</taxon>
        <taxon>Bombardia</taxon>
    </lineage>
</organism>
<feature type="domain" description="SET" evidence="2">
    <location>
        <begin position="82"/>
        <end position="186"/>
    </location>
</feature>
<dbReference type="AlphaFoldDB" id="A0AA40CAH4"/>
<sequence>MQPAGVTHSQGIQGNVASPSSWERPGPDDCVDEYCIFLNRNIGGGLALVSTVRNMERISSFEPLKLPASPPAFYAIDIPGKGVGLVANRTIRKGEIIMQRTPALLAQFGPHFDMTVEDRDELYKAAVQRLPAVRRDEFMRQMGEEIYTKMDRNSFRMFIDGKNDDSGHLGSFPDVSRFNHDCRPNYIDVMLPRHERQRRLDSWGFTCTCPQCSLGPTEAAASDDRLWEIDQFESDLEKAVTGGGQISPEMGADLVKLYRDERLFTYLGHAYTRAALIYSMFGDEGKTREHAAQAAEALSREVGPQAKDADAMRELASDPRAHWSWGLRKGS</sequence>
<evidence type="ECO:0000313" key="4">
    <source>
        <dbReference type="Proteomes" id="UP001174934"/>
    </source>
</evidence>
<keyword evidence="4" id="KW-1185">Reference proteome</keyword>
<dbReference type="PANTHER" id="PTHR47332">
    <property type="entry name" value="SET DOMAIN-CONTAINING PROTEIN 5"/>
    <property type="match status" value="1"/>
</dbReference>
<dbReference type="InterPro" id="IPR046341">
    <property type="entry name" value="SET_dom_sf"/>
</dbReference>
<evidence type="ECO:0000313" key="3">
    <source>
        <dbReference type="EMBL" id="KAK0630248.1"/>
    </source>
</evidence>
<dbReference type="PANTHER" id="PTHR47332:SF6">
    <property type="entry name" value="SET DOMAIN-CONTAINING PROTEIN"/>
    <property type="match status" value="1"/>
</dbReference>
<gene>
    <name evidence="3" type="ORF">B0T17DRAFT_615929</name>
</gene>
<accession>A0AA40CAH4</accession>
<evidence type="ECO:0000256" key="1">
    <source>
        <dbReference type="SAM" id="MobiDB-lite"/>
    </source>
</evidence>
<dbReference type="CDD" id="cd20071">
    <property type="entry name" value="SET_SMYD"/>
    <property type="match status" value="1"/>
</dbReference>
<dbReference type="InterPro" id="IPR053185">
    <property type="entry name" value="SET_domain_protein"/>
</dbReference>